<dbReference type="STRING" id="43989.cce_4770"/>
<keyword evidence="3" id="KW-1185">Reference proteome</keyword>
<name>B1X1V7_CROS5</name>
<reference evidence="2 3" key="1">
    <citation type="journal article" date="2008" name="Proc. Natl. Acad. Sci. U.S.A.">
        <title>The genome of Cyanothece 51142, a unicellular diazotrophic cyanobacterium important in the marine nitrogen cycle.</title>
        <authorList>
            <person name="Welsh E.A."/>
            <person name="Liberton M."/>
            <person name="Stoeckel J."/>
            <person name="Loh T."/>
            <person name="Elvitigala T."/>
            <person name="Wang C."/>
            <person name="Wollam A."/>
            <person name="Fulton R.S."/>
            <person name="Clifton S.W."/>
            <person name="Jacobs J.M."/>
            <person name="Aurora R."/>
            <person name="Ghosh B.K."/>
            <person name="Sherman L.A."/>
            <person name="Smith R.D."/>
            <person name="Wilson R.K."/>
            <person name="Pakrasi H.B."/>
        </authorList>
    </citation>
    <scope>NUCLEOTIDE SEQUENCE [LARGE SCALE GENOMIC DNA]</scope>
    <source>
        <strain evidence="3">ATCC 51142 / BH68</strain>
    </source>
</reference>
<gene>
    <name evidence="2" type="ordered locus">cce_4770</name>
</gene>
<dbReference type="KEGG" id="cyt:cce_4770"/>
<dbReference type="InterPro" id="IPR025309">
    <property type="entry name" value="KTSC_dom"/>
</dbReference>
<evidence type="ECO:0000313" key="3">
    <source>
        <dbReference type="Proteomes" id="UP000001203"/>
    </source>
</evidence>
<dbReference type="EMBL" id="CP000807">
    <property type="protein sequence ID" value="ACB54118.1"/>
    <property type="molecule type" value="Genomic_DNA"/>
</dbReference>
<dbReference type="HOGENOM" id="CLU_150504_0_0_3"/>
<sequence>MELFKLDLTKVKAIGHDGNVPLGTLQILLENEDGNLEIKSVPAPLQALEGIKLISRLAEGERVEVPSIPPLSSQTLLDTITMIDTESLRCGGSSNVAAIGYESSQKVLQVDFNSNSRYRYFDVPFTVFSNFLKADSMGKFLNREIKPYYQYERVD</sequence>
<organism evidence="2 3">
    <name type="scientific">Crocosphaera subtropica (strain ATCC 51142 / BH68)</name>
    <name type="common">Cyanothece sp. (strain ATCC 51142)</name>
    <dbReference type="NCBI Taxonomy" id="43989"/>
    <lineage>
        <taxon>Bacteria</taxon>
        <taxon>Bacillati</taxon>
        <taxon>Cyanobacteriota</taxon>
        <taxon>Cyanophyceae</taxon>
        <taxon>Oscillatoriophycideae</taxon>
        <taxon>Chroococcales</taxon>
        <taxon>Aphanothecaceae</taxon>
        <taxon>Crocosphaera</taxon>
        <taxon>Crocosphaera subtropica</taxon>
    </lineage>
</organism>
<feature type="domain" description="KTSC" evidence="1">
    <location>
        <begin position="93"/>
        <end position="149"/>
    </location>
</feature>
<dbReference type="Pfam" id="PF13619">
    <property type="entry name" value="KTSC"/>
    <property type="match status" value="1"/>
</dbReference>
<accession>B1X1V7</accession>
<dbReference type="Proteomes" id="UP000001203">
    <property type="component" value="Chromosome linear"/>
</dbReference>
<evidence type="ECO:0000259" key="1">
    <source>
        <dbReference type="Pfam" id="PF13619"/>
    </source>
</evidence>
<evidence type="ECO:0000313" key="2">
    <source>
        <dbReference type="EMBL" id="ACB54118.1"/>
    </source>
</evidence>
<dbReference type="OrthoDB" id="8612029at2"/>
<dbReference type="eggNOG" id="ENOG50331S7">
    <property type="taxonomic scope" value="Bacteria"/>
</dbReference>
<dbReference type="RefSeq" id="WP_009547933.1">
    <property type="nucleotide sequence ID" value="NC_010547.1"/>
</dbReference>
<proteinExistence type="predicted"/>
<dbReference type="AlphaFoldDB" id="B1X1V7"/>
<protein>
    <recommendedName>
        <fullName evidence="1">KTSC domain-containing protein</fullName>
    </recommendedName>
</protein>